<protein>
    <submittedName>
        <fullName evidence="1">Uncharacterized protein</fullName>
    </submittedName>
</protein>
<dbReference type="EMBL" id="JANAKD010001781">
    <property type="protein sequence ID" value="KAJ3476544.1"/>
    <property type="molecule type" value="Genomic_DNA"/>
</dbReference>
<keyword evidence="2" id="KW-1185">Reference proteome</keyword>
<sequence>MAEIYRRSNKVVVWLGEEADDSSYAMSCINGIDCRLASRSSKLKEDRRAAARKFDNRAFRATYQLLLRPWWSRSWIIQEATCGNETDLRCGSDVTNFVAVVAVINCMLQVLLPSLQNDSSLDIRHLQRVVALDQLKIERARPQYRSNMMGLLDQFRTGAASDPRDKIFALSALATGAEETAANPDYSISVDKAYAKFAYNLIMYGGNLDILGHCQVAVRTIHSWSQFKLLTTDLIPERTLPSWIPDWTELQETTPFPKCEWPDDVGSQKLYKSTGQFLPSAKLAKGFDTLFIRGFTFDRIRSTSPDASPVSPTISIQSWKTWVETELGSTSMRCGTLLDVFSHTITADISAVGGRWMRGSKAKVLGTTASGIIPEWSDEMSVIRMTVHSRRLFYSEKGYLGLARYDAKVGDKICLLHGGSVPYILRQDDESCHLFKGECYVHGLMDGEGMRFPHVWEDFALH</sequence>
<evidence type="ECO:0000313" key="1">
    <source>
        <dbReference type="EMBL" id="KAJ3476544.1"/>
    </source>
</evidence>
<proteinExistence type="predicted"/>
<comment type="caution">
    <text evidence="1">The sequence shown here is derived from an EMBL/GenBank/DDBJ whole genome shotgun (WGS) entry which is preliminary data.</text>
</comment>
<reference evidence="1" key="1">
    <citation type="submission" date="2022-07" db="EMBL/GenBank/DDBJ databases">
        <title>Genome Sequence of Lecanicillium saksenae.</title>
        <authorList>
            <person name="Buettner E."/>
        </authorList>
    </citation>
    <scope>NUCLEOTIDE SEQUENCE</scope>
    <source>
        <strain evidence="1">VT-O1</strain>
    </source>
</reference>
<organism evidence="1 2">
    <name type="scientific">Lecanicillium saksenae</name>
    <dbReference type="NCBI Taxonomy" id="468837"/>
    <lineage>
        <taxon>Eukaryota</taxon>
        <taxon>Fungi</taxon>
        <taxon>Dikarya</taxon>
        <taxon>Ascomycota</taxon>
        <taxon>Pezizomycotina</taxon>
        <taxon>Sordariomycetes</taxon>
        <taxon>Hypocreomycetidae</taxon>
        <taxon>Hypocreales</taxon>
        <taxon>Cordycipitaceae</taxon>
        <taxon>Lecanicillium</taxon>
    </lineage>
</organism>
<dbReference type="Proteomes" id="UP001148737">
    <property type="component" value="Unassembled WGS sequence"/>
</dbReference>
<gene>
    <name evidence="1" type="ORF">NLG97_g9097</name>
</gene>
<evidence type="ECO:0000313" key="2">
    <source>
        <dbReference type="Proteomes" id="UP001148737"/>
    </source>
</evidence>
<accession>A0ACC1QJF8</accession>
<name>A0ACC1QJF8_9HYPO</name>